<dbReference type="Pfam" id="PF02515">
    <property type="entry name" value="CoA_transf_3"/>
    <property type="match status" value="1"/>
</dbReference>
<dbReference type="Gene3D" id="3.30.1540.10">
    <property type="entry name" value="formyl-coa transferase, domain 3"/>
    <property type="match status" value="1"/>
</dbReference>
<dbReference type="GO" id="GO:0016740">
    <property type="term" value="F:transferase activity"/>
    <property type="evidence" value="ECO:0007669"/>
    <property type="project" value="UniProtKB-KW"/>
</dbReference>
<dbReference type="InterPro" id="IPR023606">
    <property type="entry name" value="CoA-Trfase_III_dom_1_sf"/>
</dbReference>
<reference evidence="2 3" key="1">
    <citation type="submission" date="2019-12" db="EMBL/GenBank/DDBJ databases">
        <title>Comparative genomics gives insights into the taxonomy of the Azoarcus-Aromatoleum group and reveals separate origins of nif in the plant-associated Azoarcus and non-plant-associated Aromatoleum sub-groups.</title>
        <authorList>
            <person name="Lafos M."/>
            <person name="Maluk M."/>
            <person name="Batista M."/>
            <person name="Junghare M."/>
            <person name="Carmona M."/>
            <person name="Faoro H."/>
            <person name="Cruz L.M."/>
            <person name="Battistoni F."/>
            <person name="De Souza E."/>
            <person name="Pedrosa F."/>
            <person name="Chen W.-M."/>
            <person name="Poole P.S."/>
            <person name="Dixon R.A."/>
            <person name="James E.K."/>
        </authorList>
    </citation>
    <scope>NUCLEOTIDE SEQUENCE [LARGE SCALE GENOMIC DNA]</scope>
    <source>
        <strain evidence="2 3">T</strain>
    </source>
</reference>
<gene>
    <name evidence="2" type="ORF">GPA27_11065</name>
</gene>
<dbReference type="EMBL" id="WTVS01000020">
    <property type="protein sequence ID" value="NMF97928.1"/>
    <property type="molecule type" value="Genomic_DNA"/>
</dbReference>
<dbReference type="PANTHER" id="PTHR48207">
    <property type="entry name" value="SUCCINATE--HYDROXYMETHYLGLUTARATE COA-TRANSFERASE"/>
    <property type="match status" value="1"/>
</dbReference>
<evidence type="ECO:0000256" key="1">
    <source>
        <dbReference type="ARBA" id="ARBA00022679"/>
    </source>
</evidence>
<organism evidence="2 3">
    <name type="scientific">Aromatoleum toluolicum</name>
    <dbReference type="NCBI Taxonomy" id="90060"/>
    <lineage>
        <taxon>Bacteria</taxon>
        <taxon>Pseudomonadati</taxon>
        <taxon>Pseudomonadota</taxon>
        <taxon>Betaproteobacteria</taxon>
        <taxon>Rhodocyclales</taxon>
        <taxon>Rhodocyclaceae</taxon>
        <taxon>Aromatoleum</taxon>
    </lineage>
</organism>
<keyword evidence="1 2" id="KW-0808">Transferase</keyword>
<dbReference type="InterPro" id="IPR050483">
    <property type="entry name" value="CoA-transferase_III_domain"/>
</dbReference>
<evidence type="ECO:0000313" key="2">
    <source>
        <dbReference type="EMBL" id="NMF97928.1"/>
    </source>
</evidence>
<dbReference type="SUPFAM" id="SSF89796">
    <property type="entry name" value="CoA-transferase family III (CaiB/BaiF)"/>
    <property type="match status" value="1"/>
</dbReference>
<name>A0ABX1NFH1_9RHOO</name>
<accession>A0ABX1NFH1</accession>
<evidence type="ECO:0000313" key="3">
    <source>
        <dbReference type="Proteomes" id="UP000634522"/>
    </source>
</evidence>
<comment type="caution">
    <text evidence="2">The sequence shown here is derived from an EMBL/GenBank/DDBJ whole genome shotgun (WGS) entry which is preliminary data.</text>
</comment>
<dbReference type="RefSeq" id="WP_169140435.1">
    <property type="nucleotide sequence ID" value="NZ_WTVS01000020.1"/>
</dbReference>
<dbReference type="InterPro" id="IPR044855">
    <property type="entry name" value="CoA-Trfase_III_dom3_sf"/>
</dbReference>
<dbReference type="Proteomes" id="UP000634522">
    <property type="component" value="Unassembled WGS sequence"/>
</dbReference>
<dbReference type="InterPro" id="IPR003673">
    <property type="entry name" value="CoA-Trfase_fam_III"/>
</dbReference>
<proteinExistence type="predicted"/>
<dbReference type="PANTHER" id="PTHR48207:SF3">
    <property type="entry name" value="SUCCINATE--HYDROXYMETHYLGLUTARATE COA-TRANSFERASE"/>
    <property type="match status" value="1"/>
</dbReference>
<dbReference type="Gene3D" id="3.40.50.10540">
    <property type="entry name" value="Crotonobetainyl-coa:carnitine coa-transferase, domain 1"/>
    <property type="match status" value="1"/>
</dbReference>
<keyword evidence="3" id="KW-1185">Reference proteome</keyword>
<sequence>MKPRTVLSMEQALSMPYATLRFAQLGWRVIRLESTPSGDGLPGDPNRYIGGKVADDDRRTYFIAPNVGKEAIALNLKEPDGQALLRRLLVELDVDVFCCNTVPRRYKQLGIDYSTLAAAKPDLIWAGISAMGPDYPDAPGYDPVIQAMAGYMELTGAADGPPTLAGVPIIDLKAGDEVYANVMMALIERAESGKGTRIDVSMLQAAASWLITTLPLLDFDCQPSEITRCGNEHRKFIPTNVYPTADGFIYMAIGSDVQWKRLCEIPKFASIGNSARATNEGRHREREAIHRDVSAVTSRYPTGEIAADFRDGTIPHAPIHDIPAVREMDAIRQRLTTTRMPGGKLVHMQPMAVDVAGADGGELAFAPRYGQHTDAVLREAGCSDDEIALLHARGIVAS</sequence>
<protein>
    <submittedName>
        <fullName evidence="2">CoA transferase</fullName>
    </submittedName>
</protein>